<name>A0AAD5RFQ5_9PEZI</name>
<dbReference type="Gene3D" id="3.40.50.720">
    <property type="entry name" value="NAD(P)-binding Rossmann-like Domain"/>
    <property type="match status" value="1"/>
</dbReference>
<gene>
    <name evidence="1" type="ORF">MKZ38_000182</name>
</gene>
<comment type="caution">
    <text evidence="1">The sequence shown here is derived from an EMBL/GenBank/DDBJ whole genome shotgun (WGS) entry which is preliminary data.</text>
</comment>
<sequence length="121" mass="13406">MMSTETREVSPMPFCQMPPGKNYMACGSSCSWTDFITLWGKANGVLVGYKQVTLDEMVADTADRGYSIEVAHMYSYSSDAGCDGGMDLRTVEDLQKAGIECTMASLEQWFARQHWPALLAK</sequence>
<protein>
    <submittedName>
        <fullName evidence="1">Uncharacterized protein</fullName>
    </submittedName>
</protein>
<dbReference type="EMBL" id="JAKWBI020001041">
    <property type="protein sequence ID" value="KAJ2891607.1"/>
    <property type="molecule type" value="Genomic_DNA"/>
</dbReference>
<evidence type="ECO:0000313" key="2">
    <source>
        <dbReference type="Proteomes" id="UP001201980"/>
    </source>
</evidence>
<accession>A0AAD5RFQ5</accession>
<evidence type="ECO:0000313" key="1">
    <source>
        <dbReference type="EMBL" id="KAJ2891607.1"/>
    </source>
</evidence>
<dbReference type="AlphaFoldDB" id="A0AAD5RFQ5"/>
<proteinExistence type="predicted"/>
<reference evidence="1" key="1">
    <citation type="submission" date="2022-07" db="EMBL/GenBank/DDBJ databases">
        <title>Draft genome sequence of Zalerion maritima ATCC 34329, a (micro)plastics degrading marine fungus.</title>
        <authorList>
            <person name="Paco A."/>
            <person name="Goncalves M.F.M."/>
            <person name="Rocha-Santos T.A.P."/>
            <person name="Alves A."/>
        </authorList>
    </citation>
    <scope>NUCLEOTIDE SEQUENCE</scope>
    <source>
        <strain evidence="1">ATCC 34329</strain>
    </source>
</reference>
<dbReference type="Proteomes" id="UP001201980">
    <property type="component" value="Unassembled WGS sequence"/>
</dbReference>
<organism evidence="1 2">
    <name type="scientific">Zalerion maritima</name>
    <dbReference type="NCBI Taxonomy" id="339359"/>
    <lineage>
        <taxon>Eukaryota</taxon>
        <taxon>Fungi</taxon>
        <taxon>Dikarya</taxon>
        <taxon>Ascomycota</taxon>
        <taxon>Pezizomycotina</taxon>
        <taxon>Sordariomycetes</taxon>
        <taxon>Lulworthiomycetidae</taxon>
        <taxon>Lulworthiales</taxon>
        <taxon>Lulworthiaceae</taxon>
        <taxon>Zalerion</taxon>
    </lineage>
</organism>
<keyword evidence="2" id="KW-1185">Reference proteome</keyword>